<feature type="domain" description="N-acetyltransferase" evidence="3">
    <location>
        <begin position="3"/>
        <end position="145"/>
    </location>
</feature>
<dbReference type="SUPFAM" id="SSF55729">
    <property type="entry name" value="Acyl-CoA N-acyltransferases (Nat)"/>
    <property type="match status" value="1"/>
</dbReference>
<dbReference type="PANTHER" id="PTHR43877">
    <property type="entry name" value="AMINOALKYLPHOSPHONATE N-ACETYLTRANSFERASE-RELATED-RELATED"/>
    <property type="match status" value="1"/>
</dbReference>
<dbReference type="Gene3D" id="3.40.630.30">
    <property type="match status" value="1"/>
</dbReference>
<dbReference type="GO" id="GO:0016747">
    <property type="term" value="F:acyltransferase activity, transferring groups other than amino-acyl groups"/>
    <property type="evidence" value="ECO:0007669"/>
    <property type="project" value="InterPro"/>
</dbReference>
<organism evidence="4 5">
    <name type="scientific">Candidatus Avisuccinivibrio stercorigallinarum</name>
    <dbReference type="NCBI Taxonomy" id="2840704"/>
    <lineage>
        <taxon>Bacteria</taxon>
        <taxon>Pseudomonadati</taxon>
        <taxon>Pseudomonadota</taxon>
        <taxon>Gammaproteobacteria</taxon>
        <taxon>Aeromonadales</taxon>
        <taxon>Succinivibrionaceae</taxon>
        <taxon>Succinivibrionaceae incertae sedis</taxon>
        <taxon>Candidatus Avisuccinivibrio</taxon>
    </lineage>
</organism>
<dbReference type="EMBL" id="JADINH010000193">
    <property type="protein sequence ID" value="MBO8416639.1"/>
    <property type="molecule type" value="Genomic_DNA"/>
</dbReference>
<evidence type="ECO:0000256" key="2">
    <source>
        <dbReference type="ARBA" id="ARBA00023315"/>
    </source>
</evidence>
<dbReference type="AlphaFoldDB" id="A0A9D9DDK8"/>
<evidence type="ECO:0000259" key="3">
    <source>
        <dbReference type="PROSITE" id="PS51186"/>
    </source>
</evidence>
<protein>
    <submittedName>
        <fullName evidence="4">GNAT family N-acetyltransferase</fullName>
    </submittedName>
</protein>
<evidence type="ECO:0000256" key="1">
    <source>
        <dbReference type="ARBA" id="ARBA00022679"/>
    </source>
</evidence>
<sequence>MQITIQAFDNLRDAKPIIEIRTAVFMLEQGFTEEFDAIDKVAQHLLLSVNARPAACCRIFPDQDEAGSWILGRIAVIRELRGLGLGEAMLGAALSFIGQKTGAQKVKLAAQLQAQGFYEKFGFKPVGEVFYEETCPHQWMELRVQA</sequence>
<gene>
    <name evidence="4" type="ORF">IAB19_09685</name>
</gene>
<dbReference type="InterPro" id="IPR050832">
    <property type="entry name" value="Bact_Acetyltransf"/>
</dbReference>
<keyword evidence="1" id="KW-0808">Transferase</keyword>
<dbReference type="Proteomes" id="UP000823631">
    <property type="component" value="Unassembled WGS sequence"/>
</dbReference>
<evidence type="ECO:0000313" key="4">
    <source>
        <dbReference type="EMBL" id="MBO8416639.1"/>
    </source>
</evidence>
<proteinExistence type="predicted"/>
<keyword evidence="2" id="KW-0012">Acyltransferase</keyword>
<accession>A0A9D9DDK8</accession>
<evidence type="ECO:0000313" key="5">
    <source>
        <dbReference type="Proteomes" id="UP000823631"/>
    </source>
</evidence>
<reference evidence="4" key="2">
    <citation type="journal article" date="2021" name="PeerJ">
        <title>Extensive microbial diversity within the chicken gut microbiome revealed by metagenomics and culture.</title>
        <authorList>
            <person name="Gilroy R."/>
            <person name="Ravi A."/>
            <person name="Getino M."/>
            <person name="Pursley I."/>
            <person name="Horton D.L."/>
            <person name="Alikhan N.F."/>
            <person name="Baker D."/>
            <person name="Gharbi K."/>
            <person name="Hall N."/>
            <person name="Watson M."/>
            <person name="Adriaenssens E.M."/>
            <person name="Foster-Nyarko E."/>
            <person name="Jarju S."/>
            <person name="Secka A."/>
            <person name="Antonio M."/>
            <person name="Oren A."/>
            <person name="Chaudhuri R.R."/>
            <person name="La Ragione R."/>
            <person name="Hildebrand F."/>
            <person name="Pallen M.J."/>
        </authorList>
    </citation>
    <scope>NUCLEOTIDE SEQUENCE</scope>
    <source>
        <strain evidence="4">17213</strain>
    </source>
</reference>
<comment type="caution">
    <text evidence="4">The sequence shown here is derived from an EMBL/GenBank/DDBJ whole genome shotgun (WGS) entry which is preliminary data.</text>
</comment>
<name>A0A9D9DDK8_9GAMM</name>
<dbReference type="PROSITE" id="PS51186">
    <property type="entry name" value="GNAT"/>
    <property type="match status" value="1"/>
</dbReference>
<dbReference type="CDD" id="cd04301">
    <property type="entry name" value="NAT_SF"/>
    <property type="match status" value="1"/>
</dbReference>
<dbReference type="Pfam" id="PF13673">
    <property type="entry name" value="Acetyltransf_10"/>
    <property type="match status" value="1"/>
</dbReference>
<dbReference type="InterPro" id="IPR016181">
    <property type="entry name" value="Acyl_CoA_acyltransferase"/>
</dbReference>
<dbReference type="InterPro" id="IPR000182">
    <property type="entry name" value="GNAT_dom"/>
</dbReference>
<reference evidence="4" key="1">
    <citation type="submission" date="2020-10" db="EMBL/GenBank/DDBJ databases">
        <authorList>
            <person name="Gilroy R."/>
        </authorList>
    </citation>
    <scope>NUCLEOTIDE SEQUENCE</scope>
    <source>
        <strain evidence="4">17213</strain>
    </source>
</reference>